<feature type="chain" id="PRO_5046339765" evidence="1">
    <location>
        <begin position="17"/>
        <end position="64"/>
    </location>
</feature>
<feature type="signal peptide" evidence="1">
    <location>
        <begin position="1"/>
        <end position="16"/>
    </location>
</feature>
<proteinExistence type="predicted"/>
<dbReference type="Proteomes" id="UP000823941">
    <property type="component" value="Chromosome 19"/>
</dbReference>
<evidence type="ECO:0000313" key="3">
    <source>
        <dbReference type="Proteomes" id="UP000823941"/>
    </source>
</evidence>
<reference evidence="2 3" key="1">
    <citation type="submission" date="2021-06" db="EMBL/GenBank/DDBJ databases">
        <title>A haploid diamondback moth (Plutella xylostella L.) genome assembly resolves 31 chromosomes and identifies a diamide resistance mutation.</title>
        <authorList>
            <person name="Ward C.M."/>
            <person name="Perry K.D."/>
            <person name="Baker G."/>
            <person name="Powis K."/>
            <person name="Heckel D.G."/>
            <person name="Baxter S.W."/>
        </authorList>
    </citation>
    <scope>NUCLEOTIDE SEQUENCE [LARGE SCALE GENOMIC DNA]</scope>
    <source>
        <strain evidence="2 3">LV</strain>
        <tissue evidence="2">Single pupa</tissue>
    </source>
</reference>
<sequence>MIAAITFLVLFNMTTGASPEPRLVLEEPPHHLDFSNDTGATLTCRATGSYQVTRYYCPPPHIGN</sequence>
<gene>
    <name evidence="2" type="ORF">JYU34_014383</name>
</gene>
<keyword evidence="3" id="KW-1185">Reference proteome</keyword>
<comment type="caution">
    <text evidence="2">The sequence shown here is derived from an EMBL/GenBank/DDBJ whole genome shotgun (WGS) entry which is preliminary data.</text>
</comment>
<organism evidence="2 3">
    <name type="scientific">Plutella xylostella</name>
    <name type="common">Diamondback moth</name>
    <name type="synonym">Plutella maculipennis</name>
    <dbReference type="NCBI Taxonomy" id="51655"/>
    <lineage>
        <taxon>Eukaryota</taxon>
        <taxon>Metazoa</taxon>
        <taxon>Ecdysozoa</taxon>
        <taxon>Arthropoda</taxon>
        <taxon>Hexapoda</taxon>
        <taxon>Insecta</taxon>
        <taxon>Pterygota</taxon>
        <taxon>Neoptera</taxon>
        <taxon>Endopterygota</taxon>
        <taxon>Lepidoptera</taxon>
        <taxon>Glossata</taxon>
        <taxon>Ditrysia</taxon>
        <taxon>Yponomeutoidea</taxon>
        <taxon>Plutellidae</taxon>
        <taxon>Plutella</taxon>
    </lineage>
</organism>
<evidence type="ECO:0000313" key="2">
    <source>
        <dbReference type="EMBL" id="KAG7301436.1"/>
    </source>
</evidence>
<name>A0ABQ7Q872_PLUXY</name>
<evidence type="ECO:0000256" key="1">
    <source>
        <dbReference type="SAM" id="SignalP"/>
    </source>
</evidence>
<accession>A0ABQ7Q872</accession>
<dbReference type="EMBL" id="JAHIBW010000019">
    <property type="protein sequence ID" value="KAG7301436.1"/>
    <property type="molecule type" value="Genomic_DNA"/>
</dbReference>
<protein>
    <submittedName>
        <fullName evidence="2">Uncharacterized protein</fullName>
    </submittedName>
</protein>
<keyword evidence="1" id="KW-0732">Signal</keyword>